<protein>
    <submittedName>
        <fullName evidence="1">Uncharacterized protein</fullName>
    </submittedName>
</protein>
<reference evidence="1 2" key="1">
    <citation type="submission" date="2024-01" db="EMBL/GenBank/DDBJ databases">
        <title>The genome of the rayed Mediterranean limpet Patella caerulea (Linnaeus, 1758).</title>
        <authorList>
            <person name="Anh-Thu Weber A."/>
            <person name="Halstead-Nussloch G."/>
        </authorList>
    </citation>
    <scope>NUCLEOTIDE SEQUENCE [LARGE SCALE GENOMIC DNA]</scope>
    <source>
        <strain evidence="1">AATW-2023a</strain>
        <tissue evidence="1">Whole specimen</tissue>
    </source>
</reference>
<sequence length="113" mass="13124">MRSDDFKDFSAISQQTQYQRIPFTKVKSLFFDRNQPKVMKYKIHFTAEWTSVNVLDRITTRGNVCEPLFDVPYPPSVAKPNGGLSEAKKADIKQMLKFMPLLDRTFMSNLVKD</sequence>
<proteinExistence type="predicted"/>
<dbReference type="Proteomes" id="UP001347796">
    <property type="component" value="Unassembled WGS sequence"/>
</dbReference>
<dbReference type="EMBL" id="JAZGQO010000007">
    <property type="protein sequence ID" value="KAK6181850.1"/>
    <property type="molecule type" value="Genomic_DNA"/>
</dbReference>
<comment type="caution">
    <text evidence="1">The sequence shown here is derived from an EMBL/GenBank/DDBJ whole genome shotgun (WGS) entry which is preliminary data.</text>
</comment>
<evidence type="ECO:0000313" key="2">
    <source>
        <dbReference type="Proteomes" id="UP001347796"/>
    </source>
</evidence>
<keyword evidence="2" id="KW-1185">Reference proteome</keyword>
<evidence type="ECO:0000313" key="1">
    <source>
        <dbReference type="EMBL" id="KAK6181850.1"/>
    </source>
</evidence>
<name>A0AAN8JUH6_PATCE</name>
<accession>A0AAN8JUH6</accession>
<gene>
    <name evidence="1" type="ORF">SNE40_009630</name>
</gene>
<dbReference type="AlphaFoldDB" id="A0AAN8JUH6"/>
<organism evidence="1 2">
    <name type="scientific">Patella caerulea</name>
    <name type="common">Rayed Mediterranean limpet</name>
    <dbReference type="NCBI Taxonomy" id="87958"/>
    <lineage>
        <taxon>Eukaryota</taxon>
        <taxon>Metazoa</taxon>
        <taxon>Spiralia</taxon>
        <taxon>Lophotrochozoa</taxon>
        <taxon>Mollusca</taxon>
        <taxon>Gastropoda</taxon>
        <taxon>Patellogastropoda</taxon>
        <taxon>Patelloidea</taxon>
        <taxon>Patellidae</taxon>
        <taxon>Patella</taxon>
    </lineage>
</organism>